<comment type="subcellular location">
    <subcellularLocation>
        <location evidence="1">Cytoplasm</location>
    </subcellularLocation>
</comment>
<sequence length="355" mass="39944">METQAWPDKTSKWRDQNSWSARALAVKVSGRVLSPISGGNEDYLKEEASEDQKMELQKVPELTESGRKYIHRIYCVAAWIMLWWFHSRYGCAFHFWVKNVSAITSHVDSTLPPPDHISSTIQQENGSSGVFVMVVSSRSPKVLWRIVGLKGTLQVERGSKDGKHGYTVILFTANGQSKSWFYPFSGVTDELKTFLSDISLASLKNDGSHEFEPRLSFVEGARDVAVLDAMLESRKKQVKQQKSAEAGTIPSFYKKKPEEGSISHRVQRLAKYRFLKKQSDLLLNVDDLDAMWVCLRENCVIDDATGAEKEHPADAFLIVRLLRTAPYRTPQQGVLKSCFCTSVMGDLGLIQGQSC</sequence>
<dbReference type="GO" id="GO:0035303">
    <property type="term" value="P:regulation of dephosphorylation"/>
    <property type="evidence" value="ECO:0007669"/>
    <property type="project" value="InterPro"/>
</dbReference>
<evidence type="ECO:0000313" key="3">
    <source>
        <dbReference type="EMBL" id="GFP94789.1"/>
    </source>
</evidence>
<dbReference type="InterPro" id="IPR039865">
    <property type="entry name" value="PPP2R3C"/>
</dbReference>
<keyword evidence="2" id="KW-0963">Cytoplasm</keyword>
<dbReference type="GO" id="GO:0000226">
    <property type="term" value="P:microtubule cytoskeleton organization"/>
    <property type="evidence" value="ECO:0007669"/>
    <property type="project" value="TreeGrafter"/>
</dbReference>
<proteinExistence type="predicted"/>
<dbReference type="PANTHER" id="PTHR12085:SF3">
    <property type="entry name" value="SERINE_THREONINE-PROTEIN PHOSPHATASE 2A REGULATORY SUBUNIT B'' SUBUNIT GAMMA"/>
    <property type="match status" value="1"/>
</dbReference>
<accession>A0A830C6I2</accession>
<evidence type="ECO:0000313" key="4">
    <source>
        <dbReference type="Proteomes" id="UP000653305"/>
    </source>
</evidence>
<organism evidence="3 4">
    <name type="scientific">Phtheirospermum japonicum</name>
    <dbReference type="NCBI Taxonomy" id="374723"/>
    <lineage>
        <taxon>Eukaryota</taxon>
        <taxon>Viridiplantae</taxon>
        <taxon>Streptophyta</taxon>
        <taxon>Embryophyta</taxon>
        <taxon>Tracheophyta</taxon>
        <taxon>Spermatophyta</taxon>
        <taxon>Magnoliopsida</taxon>
        <taxon>eudicotyledons</taxon>
        <taxon>Gunneridae</taxon>
        <taxon>Pentapetalae</taxon>
        <taxon>asterids</taxon>
        <taxon>lamiids</taxon>
        <taxon>Lamiales</taxon>
        <taxon>Orobanchaceae</taxon>
        <taxon>Orobanchaceae incertae sedis</taxon>
        <taxon>Phtheirospermum</taxon>
    </lineage>
</organism>
<dbReference type="EMBL" id="BMAC01000364">
    <property type="protein sequence ID" value="GFP94789.1"/>
    <property type="molecule type" value="Genomic_DNA"/>
</dbReference>
<comment type="caution">
    <text evidence="3">The sequence shown here is derived from an EMBL/GenBank/DDBJ whole genome shotgun (WGS) entry which is preliminary data.</text>
</comment>
<dbReference type="SUPFAM" id="SSF55347">
    <property type="entry name" value="Glyceraldehyde-3-phosphate dehydrogenase-like, C-terminal domain"/>
    <property type="match status" value="1"/>
</dbReference>
<dbReference type="AlphaFoldDB" id="A0A830C6I2"/>
<dbReference type="Gene3D" id="3.30.360.10">
    <property type="entry name" value="Dihydrodipicolinate Reductase, domain 2"/>
    <property type="match status" value="1"/>
</dbReference>
<reference evidence="3" key="1">
    <citation type="submission" date="2020-07" db="EMBL/GenBank/DDBJ databases">
        <title>Ethylene signaling mediates host invasion by parasitic plants.</title>
        <authorList>
            <person name="Yoshida S."/>
        </authorList>
    </citation>
    <scope>NUCLEOTIDE SEQUENCE</scope>
    <source>
        <strain evidence="3">Okayama</strain>
    </source>
</reference>
<gene>
    <name evidence="3" type="ORF">PHJA_001623300</name>
</gene>
<protein>
    <submittedName>
        <fullName evidence="3">Probable serine/threonine-protein phosphatase 2a regulatory subunit b'' subunit ton2</fullName>
    </submittedName>
</protein>
<name>A0A830C6I2_9LAMI</name>
<dbReference type="OrthoDB" id="10265007at2759"/>
<dbReference type="Proteomes" id="UP000653305">
    <property type="component" value="Unassembled WGS sequence"/>
</dbReference>
<dbReference type="GO" id="GO:0005737">
    <property type="term" value="C:cytoplasm"/>
    <property type="evidence" value="ECO:0007669"/>
    <property type="project" value="UniProtKB-SubCell"/>
</dbReference>
<keyword evidence="4" id="KW-1185">Reference proteome</keyword>
<evidence type="ECO:0000256" key="2">
    <source>
        <dbReference type="ARBA" id="ARBA00022490"/>
    </source>
</evidence>
<dbReference type="GO" id="GO:0005819">
    <property type="term" value="C:spindle"/>
    <property type="evidence" value="ECO:0007669"/>
    <property type="project" value="TreeGrafter"/>
</dbReference>
<dbReference type="PANTHER" id="PTHR12085">
    <property type="entry name" value="SERINE/THREONINE-PROTEIN PHOSPHATASE 2A REGULATORY SUBUNIT B'' SUBUNIT GAMMA"/>
    <property type="match status" value="1"/>
</dbReference>
<evidence type="ECO:0000256" key="1">
    <source>
        <dbReference type="ARBA" id="ARBA00004496"/>
    </source>
</evidence>
<dbReference type="GO" id="GO:0030865">
    <property type="term" value="P:cortical cytoskeleton organization"/>
    <property type="evidence" value="ECO:0007669"/>
    <property type="project" value="TreeGrafter"/>
</dbReference>